<comment type="caution">
    <text evidence="2">The sequence shown here is derived from an EMBL/GenBank/DDBJ whole genome shotgun (WGS) entry which is preliminary data.</text>
</comment>
<keyword evidence="2" id="KW-0012">Acyltransferase</keyword>
<proteinExistence type="predicted"/>
<dbReference type="GO" id="GO:0016746">
    <property type="term" value="F:acyltransferase activity"/>
    <property type="evidence" value="ECO:0007669"/>
    <property type="project" value="UniProtKB-KW"/>
</dbReference>
<accession>A0ABT8GJY9</accession>
<protein>
    <submittedName>
        <fullName evidence="2">GNAT family N-acetyltransferase</fullName>
        <ecNumber evidence="2">2.3.1.-</ecNumber>
    </submittedName>
</protein>
<dbReference type="RefSeq" id="WP_301143492.1">
    <property type="nucleotide sequence ID" value="NZ_JAUHQA010000001.1"/>
</dbReference>
<dbReference type="Proteomes" id="UP001172708">
    <property type="component" value="Unassembled WGS sequence"/>
</dbReference>
<dbReference type="EMBL" id="JAUHQA010000001">
    <property type="protein sequence ID" value="MDN4481752.1"/>
    <property type="molecule type" value="Genomic_DNA"/>
</dbReference>
<evidence type="ECO:0000313" key="2">
    <source>
        <dbReference type="EMBL" id="MDN4481752.1"/>
    </source>
</evidence>
<dbReference type="Pfam" id="PF13480">
    <property type="entry name" value="Acetyltransf_6"/>
    <property type="match status" value="1"/>
</dbReference>
<keyword evidence="2" id="KW-0808">Transferase</keyword>
<gene>
    <name evidence="2" type="ORF">QQX02_12550</name>
</gene>
<evidence type="ECO:0000313" key="3">
    <source>
        <dbReference type="Proteomes" id="UP001172708"/>
    </source>
</evidence>
<feature type="domain" description="BioF2-like acetyltransferase" evidence="1">
    <location>
        <begin position="189"/>
        <end position="306"/>
    </location>
</feature>
<keyword evidence="3" id="KW-1185">Reference proteome</keyword>
<sequence length="377" mass="41079">MTVKACRLDELTPQHIRAWDDLAAHALEPNVWVEPGFLLEDAACSPGGDELLVAYDEDADGTWHAVLVWTPDDYVIRRRQIATASTHGAYLSTFSPRIALLVRATASVAALSRMLDALGRDDLPHALALDKVPHGPFLDALRAASDAVGAMMLVRPRGEARYAPANPDGDWEFGGARDARPHDDPLTRDYMRRLRRLSRGVDAAVETAEWSDRSDVVEVFADLQGRGWKGDPARGGDGLVLHPDRKEALTRTVRHFASLGRVRAITLHVDGEPLHLSLCLTSATGRGFGMYDAYDERYARFGPGVIGRMATVLSITHGAGGVDFDPSIAPEVEQSGHQFTQVVPISSALIVRRGMRDRMLVGASVLASQVRSRVAAR</sequence>
<evidence type="ECO:0000259" key="1">
    <source>
        <dbReference type="Pfam" id="PF13480"/>
    </source>
</evidence>
<name>A0ABT8GJY9_9MICO</name>
<dbReference type="EC" id="2.3.1.-" evidence="2"/>
<organism evidence="2 3">
    <name type="scientific">Demequina muriae</name>
    <dbReference type="NCBI Taxonomy" id="3051664"/>
    <lineage>
        <taxon>Bacteria</taxon>
        <taxon>Bacillati</taxon>
        <taxon>Actinomycetota</taxon>
        <taxon>Actinomycetes</taxon>
        <taxon>Micrococcales</taxon>
        <taxon>Demequinaceae</taxon>
        <taxon>Demequina</taxon>
    </lineage>
</organism>
<dbReference type="InterPro" id="IPR038740">
    <property type="entry name" value="BioF2-like_GNAT_dom"/>
</dbReference>
<reference evidence="2" key="1">
    <citation type="submission" date="2023-06" db="EMBL/GenBank/DDBJ databases">
        <title>Egi l300058.</title>
        <authorList>
            <person name="Gao L."/>
            <person name="Fang B.-Z."/>
            <person name="Li W.-J."/>
        </authorList>
    </citation>
    <scope>NUCLEOTIDE SEQUENCE</scope>
    <source>
        <strain evidence="2">EGI L300058</strain>
    </source>
</reference>